<dbReference type="InterPro" id="IPR036388">
    <property type="entry name" value="WH-like_DNA-bd_sf"/>
</dbReference>
<evidence type="ECO:0000313" key="3">
    <source>
        <dbReference type="Proteomes" id="UP001596222"/>
    </source>
</evidence>
<dbReference type="EMBL" id="JBHSKJ010000022">
    <property type="protein sequence ID" value="MFC5148893.1"/>
    <property type="molecule type" value="Genomic_DNA"/>
</dbReference>
<dbReference type="SUPFAM" id="SSF46785">
    <property type="entry name" value="Winged helix' DNA-binding domain"/>
    <property type="match status" value="1"/>
</dbReference>
<protein>
    <submittedName>
        <fullName evidence="2">Helix-turn-helix domain-containing protein</fullName>
    </submittedName>
</protein>
<sequence length="64" mass="7068">MAHDAFHHWAHAGSGARLLSCLHPLDGRSARELAEAAGLHRTTVQRRMHRLVADGLAEQADDLY</sequence>
<feature type="domain" description="HTH iclR-type" evidence="1">
    <location>
        <begin position="15"/>
        <end position="59"/>
    </location>
</feature>
<dbReference type="Gene3D" id="1.10.10.10">
    <property type="entry name" value="Winged helix-like DNA-binding domain superfamily/Winged helix DNA-binding domain"/>
    <property type="match status" value="1"/>
</dbReference>
<accession>A0ABW0A5C5</accession>
<organism evidence="2 3">
    <name type="scientific">Streptomyces aureoversilis</name>
    <dbReference type="NCBI Taxonomy" id="67277"/>
    <lineage>
        <taxon>Bacteria</taxon>
        <taxon>Bacillati</taxon>
        <taxon>Actinomycetota</taxon>
        <taxon>Actinomycetes</taxon>
        <taxon>Kitasatosporales</taxon>
        <taxon>Streptomycetaceae</taxon>
        <taxon>Streptomyces</taxon>
    </lineage>
</organism>
<name>A0ABW0A5C5_9ACTN</name>
<evidence type="ECO:0000313" key="2">
    <source>
        <dbReference type="EMBL" id="MFC5148893.1"/>
    </source>
</evidence>
<comment type="caution">
    <text evidence="2">The sequence shown here is derived from an EMBL/GenBank/DDBJ whole genome shotgun (WGS) entry which is preliminary data.</text>
</comment>
<dbReference type="RefSeq" id="WP_382048995.1">
    <property type="nucleotide sequence ID" value="NZ_JBHSKJ010000022.1"/>
</dbReference>
<gene>
    <name evidence="2" type="ORF">ACFPP6_29930</name>
</gene>
<dbReference type="Pfam" id="PF09339">
    <property type="entry name" value="HTH_IclR"/>
    <property type="match status" value="1"/>
</dbReference>
<dbReference type="InterPro" id="IPR005471">
    <property type="entry name" value="Tscrpt_reg_IclR_N"/>
</dbReference>
<keyword evidence="3" id="KW-1185">Reference proteome</keyword>
<dbReference type="Proteomes" id="UP001596222">
    <property type="component" value="Unassembled WGS sequence"/>
</dbReference>
<proteinExistence type="predicted"/>
<evidence type="ECO:0000259" key="1">
    <source>
        <dbReference type="Pfam" id="PF09339"/>
    </source>
</evidence>
<dbReference type="InterPro" id="IPR036390">
    <property type="entry name" value="WH_DNA-bd_sf"/>
</dbReference>
<reference evidence="3" key="1">
    <citation type="journal article" date="2019" name="Int. J. Syst. Evol. Microbiol.">
        <title>The Global Catalogue of Microorganisms (GCM) 10K type strain sequencing project: providing services to taxonomists for standard genome sequencing and annotation.</title>
        <authorList>
            <consortium name="The Broad Institute Genomics Platform"/>
            <consortium name="The Broad Institute Genome Sequencing Center for Infectious Disease"/>
            <person name="Wu L."/>
            <person name="Ma J."/>
        </authorList>
    </citation>
    <scope>NUCLEOTIDE SEQUENCE [LARGE SCALE GENOMIC DNA]</scope>
    <source>
        <strain evidence="3">CGMCC 4.1641</strain>
    </source>
</reference>